<evidence type="ECO:0000259" key="2">
    <source>
        <dbReference type="SMART" id="SM00894"/>
    </source>
</evidence>
<evidence type="ECO:0000313" key="3">
    <source>
        <dbReference type="EMBL" id="TQR13854.1"/>
    </source>
</evidence>
<accession>A0A544T8T3</accession>
<reference evidence="3 4" key="1">
    <citation type="submission" date="2019-05" db="EMBL/GenBank/DDBJ databases">
        <title>Psychrobacillus vulpis sp. nov., a new species isolated from feces of a red fox that inhabits in The Tablas de Daimiel Natural Park, Albacete, Spain.</title>
        <authorList>
            <person name="Rodriguez M."/>
            <person name="Reina J.C."/>
            <person name="Bejar V."/>
            <person name="Llamas I."/>
        </authorList>
    </citation>
    <scope>NUCLEOTIDE SEQUENCE [LARGE SCALE GENOMIC DNA]</scope>
    <source>
        <strain evidence="3 4">NEAU-3TGS17</strain>
    </source>
</reference>
<sequence>MFSKLIKVLLLLVMILGISTYTADATNAASVMWGKTELKLGQIGKVTILADTVLVELEDDGSLTTVRAIKKGEEYRVYSFKNHPDGTLYGVGGGSFVQAGDKVKYETPSKSKMELLKYMIDNPTPVQAPVVTTKTKAPVAKAPAVQTGFKNCTELRKVYPGGVSSSHPAYKSKFDRDKDGWGCE</sequence>
<dbReference type="Proteomes" id="UP000317316">
    <property type="component" value="Unassembled WGS sequence"/>
</dbReference>
<dbReference type="SMART" id="SM00894">
    <property type="entry name" value="Excalibur"/>
    <property type="match status" value="1"/>
</dbReference>
<evidence type="ECO:0000313" key="4">
    <source>
        <dbReference type="Proteomes" id="UP000317316"/>
    </source>
</evidence>
<dbReference type="RefSeq" id="WP_142538686.1">
    <property type="nucleotide sequence ID" value="NZ_BMIE01000005.1"/>
</dbReference>
<protein>
    <recommendedName>
        <fullName evidence="2">Excalibur calcium-binding domain-containing protein</fullName>
    </recommendedName>
</protein>
<name>A0A544T8T3_9BACI</name>
<feature type="signal peptide" evidence="1">
    <location>
        <begin position="1"/>
        <end position="23"/>
    </location>
</feature>
<dbReference type="Pfam" id="PF05901">
    <property type="entry name" value="Excalibur"/>
    <property type="match status" value="1"/>
</dbReference>
<feature type="chain" id="PRO_5039342509" description="Excalibur calcium-binding domain-containing protein" evidence="1">
    <location>
        <begin position="24"/>
        <end position="184"/>
    </location>
</feature>
<keyword evidence="1" id="KW-0732">Signal</keyword>
<dbReference type="AlphaFoldDB" id="A0A544T8T3"/>
<comment type="caution">
    <text evidence="3">The sequence shown here is derived from an EMBL/GenBank/DDBJ whole genome shotgun (WGS) entry which is preliminary data.</text>
</comment>
<dbReference type="EMBL" id="VDGH01000005">
    <property type="protein sequence ID" value="TQR13854.1"/>
    <property type="molecule type" value="Genomic_DNA"/>
</dbReference>
<feature type="domain" description="Excalibur calcium-binding" evidence="2">
    <location>
        <begin position="148"/>
        <end position="184"/>
    </location>
</feature>
<dbReference type="InterPro" id="IPR008613">
    <property type="entry name" value="Excalibur_Ca-bd_domain"/>
</dbReference>
<proteinExistence type="predicted"/>
<organism evidence="3 4">
    <name type="scientific">Psychrobacillus lasiicapitis</name>
    <dbReference type="NCBI Taxonomy" id="1636719"/>
    <lineage>
        <taxon>Bacteria</taxon>
        <taxon>Bacillati</taxon>
        <taxon>Bacillota</taxon>
        <taxon>Bacilli</taxon>
        <taxon>Bacillales</taxon>
        <taxon>Bacillaceae</taxon>
        <taxon>Psychrobacillus</taxon>
    </lineage>
</organism>
<evidence type="ECO:0000256" key="1">
    <source>
        <dbReference type="SAM" id="SignalP"/>
    </source>
</evidence>
<dbReference type="OrthoDB" id="5637at2"/>
<gene>
    <name evidence="3" type="ORF">FG382_09600</name>
</gene>
<keyword evidence="4" id="KW-1185">Reference proteome</keyword>